<dbReference type="GO" id="GO:0006364">
    <property type="term" value="P:rRNA processing"/>
    <property type="evidence" value="ECO:0007669"/>
    <property type="project" value="UniProtKB-KW"/>
</dbReference>
<dbReference type="PANTHER" id="PTHR43042:SF3">
    <property type="entry name" value="RIBOSOMAL RNA LARGE SUBUNIT METHYLTRANSFERASE YWBD-RELATED"/>
    <property type="match status" value="1"/>
</dbReference>
<evidence type="ECO:0000256" key="3">
    <source>
        <dbReference type="ARBA" id="ARBA00022679"/>
    </source>
</evidence>
<evidence type="ECO:0000256" key="2">
    <source>
        <dbReference type="ARBA" id="ARBA00022603"/>
    </source>
</evidence>
<organism evidence="6 7">
    <name type="scientific">Paraferrimonas haliotis</name>
    <dbReference type="NCBI Taxonomy" id="2013866"/>
    <lineage>
        <taxon>Bacteria</taxon>
        <taxon>Pseudomonadati</taxon>
        <taxon>Pseudomonadota</taxon>
        <taxon>Gammaproteobacteria</taxon>
        <taxon>Alteromonadales</taxon>
        <taxon>Ferrimonadaceae</taxon>
        <taxon>Paraferrimonas</taxon>
    </lineage>
</organism>
<name>A0AA37TU25_9GAMM</name>
<dbReference type="GO" id="GO:0032259">
    <property type="term" value="P:methylation"/>
    <property type="evidence" value="ECO:0007669"/>
    <property type="project" value="UniProtKB-KW"/>
</dbReference>
<evidence type="ECO:0000313" key="6">
    <source>
        <dbReference type="EMBL" id="GLS84226.1"/>
    </source>
</evidence>
<keyword evidence="4" id="KW-0949">S-adenosyl-L-methionine</keyword>
<keyword evidence="2 6" id="KW-0489">Methyltransferase</keyword>
<dbReference type="Gene3D" id="3.40.50.150">
    <property type="entry name" value="Vaccinia Virus protein VP39"/>
    <property type="match status" value="1"/>
</dbReference>
<keyword evidence="7" id="KW-1185">Reference proteome</keyword>
<keyword evidence="1" id="KW-0698">rRNA processing</keyword>
<keyword evidence="3" id="KW-0808">Transferase</keyword>
<evidence type="ECO:0000256" key="4">
    <source>
        <dbReference type="ARBA" id="ARBA00022691"/>
    </source>
</evidence>
<sequence>MISPLVNSIDNLLDTDQAQRLFHGRGGLYQGLNHLCLDWFPEVLLLTSFKVLSEQDKCAVIEAVSEKFAHRFSERQLNLVYQCRASGESTTQLICGEVPAQHIVREGPCRYQVQLMSNQNHGLFLDMAKGRQWLFEHAKSANVLNLFAYTCAFSCVALTGAAKSVVNIDMSRGALKVGQQNHQLNGIERGARFLSHDIFKSWGKLKKFGGYDIIVADPPSFQKGSFIATKDYPKLIRRLPELMNSGGYLLLCLNAPDLGSAFIKEQVTSLAPKLTFIERIANPEVFADIDPERSLKVLLYRFDD</sequence>
<evidence type="ECO:0000313" key="7">
    <source>
        <dbReference type="Proteomes" id="UP001157439"/>
    </source>
</evidence>
<comment type="caution">
    <text evidence="6">The sequence shown here is derived from an EMBL/GenBank/DDBJ whole genome shotgun (WGS) entry which is preliminary data.</text>
</comment>
<protein>
    <submittedName>
        <fullName evidence="6">S-adenosylmethionine-dependent methyltransferase</fullName>
    </submittedName>
</protein>
<proteinExistence type="predicted"/>
<dbReference type="PANTHER" id="PTHR43042">
    <property type="entry name" value="SAM-DEPENDENT METHYLTRANSFERASE"/>
    <property type="match status" value="1"/>
</dbReference>
<dbReference type="Proteomes" id="UP001157439">
    <property type="component" value="Unassembled WGS sequence"/>
</dbReference>
<dbReference type="AlphaFoldDB" id="A0AA37TU25"/>
<evidence type="ECO:0000256" key="1">
    <source>
        <dbReference type="ARBA" id="ARBA00022552"/>
    </source>
</evidence>
<reference evidence="6 7" key="1">
    <citation type="journal article" date="2014" name="Int. J. Syst. Evol. Microbiol.">
        <title>Complete genome sequence of Corynebacterium casei LMG S-19264T (=DSM 44701T), isolated from a smear-ripened cheese.</title>
        <authorList>
            <consortium name="US DOE Joint Genome Institute (JGI-PGF)"/>
            <person name="Walter F."/>
            <person name="Albersmeier A."/>
            <person name="Kalinowski J."/>
            <person name="Ruckert C."/>
        </authorList>
    </citation>
    <scope>NUCLEOTIDE SEQUENCE [LARGE SCALE GENOMIC DNA]</scope>
    <source>
        <strain evidence="6 7">NBRC 112785</strain>
    </source>
</reference>
<dbReference type="InterPro" id="IPR019614">
    <property type="entry name" value="SAM-dep_methyl-trfase"/>
</dbReference>
<dbReference type="EMBL" id="BSPO01000003">
    <property type="protein sequence ID" value="GLS84226.1"/>
    <property type="molecule type" value="Genomic_DNA"/>
</dbReference>
<gene>
    <name evidence="6" type="ORF">GCM10007894_22030</name>
</gene>
<dbReference type="CDD" id="cd02440">
    <property type="entry name" value="AdoMet_MTases"/>
    <property type="match status" value="1"/>
</dbReference>
<dbReference type="InterPro" id="IPR029063">
    <property type="entry name" value="SAM-dependent_MTases_sf"/>
</dbReference>
<dbReference type="Pfam" id="PF10672">
    <property type="entry name" value="Methyltrans_SAM"/>
    <property type="match status" value="1"/>
</dbReference>
<feature type="domain" description="S-adenosylmethionine-dependent methyltransferase" evidence="5">
    <location>
        <begin position="19"/>
        <end position="301"/>
    </location>
</feature>
<dbReference type="SUPFAM" id="SSF53335">
    <property type="entry name" value="S-adenosyl-L-methionine-dependent methyltransferases"/>
    <property type="match status" value="1"/>
</dbReference>
<evidence type="ECO:0000259" key="5">
    <source>
        <dbReference type="Pfam" id="PF10672"/>
    </source>
</evidence>
<accession>A0AA37TU25</accession>
<dbReference type="GO" id="GO:0008168">
    <property type="term" value="F:methyltransferase activity"/>
    <property type="evidence" value="ECO:0007669"/>
    <property type="project" value="UniProtKB-KW"/>
</dbReference>